<proteinExistence type="predicted"/>
<name>A0ACA9SXP9_9GLOM</name>
<evidence type="ECO:0000313" key="2">
    <source>
        <dbReference type="Proteomes" id="UP000789920"/>
    </source>
</evidence>
<gene>
    <name evidence="1" type="ORF">RPERSI_LOCUS36399</name>
</gene>
<dbReference type="EMBL" id="CAJVQC010174093">
    <property type="protein sequence ID" value="CAG8851079.1"/>
    <property type="molecule type" value="Genomic_DNA"/>
</dbReference>
<accession>A0ACA9SXP9</accession>
<keyword evidence="2" id="KW-1185">Reference proteome</keyword>
<protein>
    <submittedName>
        <fullName evidence="1">10889_t:CDS:1</fullName>
    </submittedName>
</protein>
<organism evidence="1 2">
    <name type="scientific">Racocetra persica</name>
    <dbReference type="NCBI Taxonomy" id="160502"/>
    <lineage>
        <taxon>Eukaryota</taxon>
        <taxon>Fungi</taxon>
        <taxon>Fungi incertae sedis</taxon>
        <taxon>Mucoromycota</taxon>
        <taxon>Glomeromycotina</taxon>
        <taxon>Glomeromycetes</taxon>
        <taxon>Diversisporales</taxon>
        <taxon>Gigasporaceae</taxon>
        <taxon>Racocetra</taxon>
    </lineage>
</organism>
<feature type="non-terminal residue" evidence="1">
    <location>
        <position position="105"/>
    </location>
</feature>
<feature type="non-terminal residue" evidence="1">
    <location>
        <position position="1"/>
    </location>
</feature>
<dbReference type="Proteomes" id="UP000789920">
    <property type="component" value="Unassembled WGS sequence"/>
</dbReference>
<sequence length="105" mass="12226">PVWKFQRKLISHQFQKKNFGNITYASIIRKSEIVINVLKKYADSGKPIDLKDLFFRFTTDTSGDLSFGVDFGCLAHIGEESKFVTKKYSEKGQRMREACKYIDDY</sequence>
<evidence type="ECO:0000313" key="1">
    <source>
        <dbReference type="EMBL" id="CAG8851079.1"/>
    </source>
</evidence>
<comment type="caution">
    <text evidence="1">The sequence shown here is derived from an EMBL/GenBank/DDBJ whole genome shotgun (WGS) entry which is preliminary data.</text>
</comment>
<reference evidence="1" key="1">
    <citation type="submission" date="2021-06" db="EMBL/GenBank/DDBJ databases">
        <authorList>
            <person name="Kallberg Y."/>
            <person name="Tangrot J."/>
            <person name="Rosling A."/>
        </authorList>
    </citation>
    <scope>NUCLEOTIDE SEQUENCE</scope>
    <source>
        <strain evidence="1">MA461A</strain>
    </source>
</reference>